<dbReference type="EMBL" id="KN827741">
    <property type="protein sequence ID" value="KIK75977.1"/>
    <property type="molecule type" value="Genomic_DNA"/>
</dbReference>
<dbReference type="AlphaFoldDB" id="A0A0D0BXV0"/>
<dbReference type="OrthoDB" id="2688210at2759"/>
<proteinExistence type="predicted"/>
<protein>
    <submittedName>
        <fullName evidence="1">Uncharacterized protein</fullName>
    </submittedName>
</protein>
<dbReference type="HOGENOM" id="CLU_052398_1_0_1"/>
<sequence>KKKKQKMDDFNESTSVYRVIVQCPAQYALQKLSTFDFIDLWYFSPAGCAEATRNNKSNGDDTFSIVRVDEILTLRSVTIIKASWNSMEDHKLTFEVFLQEKNNFLFYAKKTLWPSKHLNAPAVFFWNIEMHCMHANPNSNTVTLTYASRVQHNWHNNLKANKAFNIAIINEELMQNIRWEVNARIREE</sequence>
<reference evidence="2" key="2">
    <citation type="submission" date="2015-01" db="EMBL/GenBank/DDBJ databases">
        <title>Evolutionary Origins and Diversification of the Mycorrhizal Mutualists.</title>
        <authorList>
            <consortium name="DOE Joint Genome Institute"/>
            <consortium name="Mycorrhizal Genomics Consortium"/>
            <person name="Kohler A."/>
            <person name="Kuo A."/>
            <person name="Nagy L.G."/>
            <person name="Floudas D."/>
            <person name="Copeland A."/>
            <person name="Barry K.W."/>
            <person name="Cichocki N."/>
            <person name="Veneault-Fourrey C."/>
            <person name="LaButti K."/>
            <person name="Lindquist E.A."/>
            <person name="Lipzen A."/>
            <person name="Lundell T."/>
            <person name="Morin E."/>
            <person name="Murat C."/>
            <person name="Riley R."/>
            <person name="Ohm R."/>
            <person name="Sun H."/>
            <person name="Tunlid A."/>
            <person name="Henrissat B."/>
            <person name="Grigoriev I.V."/>
            <person name="Hibbett D.S."/>
            <person name="Martin F."/>
        </authorList>
    </citation>
    <scope>NUCLEOTIDE SEQUENCE [LARGE SCALE GENOMIC DNA]</scope>
    <source>
        <strain evidence="2">Ve08.2h10</strain>
    </source>
</reference>
<dbReference type="InParanoid" id="A0A0D0BXV0"/>
<keyword evidence="2" id="KW-1185">Reference proteome</keyword>
<evidence type="ECO:0000313" key="1">
    <source>
        <dbReference type="EMBL" id="KIK75977.1"/>
    </source>
</evidence>
<feature type="non-terminal residue" evidence="1">
    <location>
        <position position="188"/>
    </location>
</feature>
<name>A0A0D0BXV0_9AGAM</name>
<feature type="non-terminal residue" evidence="1">
    <location>
        <position position="1"/>
    </location>
</feature>
<dbReference type="Proteomes" id="UP000054538">
    <property type="component" value="Unassembled WGS sequence"/>
</dbReference>
<evidence type="ECO:0000313" key="2">
    <source>
        <dbReference type="Proteomes" id="UP000054538"/>
    </source>
</evidence>
<organism evidence="1 2">
    <name type="scientific">Paxillus rubicundulus Ve08.2h10</name>
    <dbReference type="NCBI Taxonomy" id="930991"/>
    <lineage>
        <taxon>Eukaryota</taxon>
        <taxon>Fungi</taxon>
        <taxon>Dikarya</taxon>
        <taxon>Basidiomycota</taxon>
        <taxon>Agaricomycotina</taxon>
        <taxon>Agaricomycetes</taxon>
        <taxon>Agaricomycetidae</taxon>
        <taxon>Boletales</taxon>
        <taxon>Paxilineae</taxon>
        <taxon>Paxillaceae</taxon>
        <taxon>Paxillus</taxon>
    </lineage>
</organism>
<gene>
    <name evidence="1" type="ORF">PAXRUDRAFT_102541</name>
</gene>
<reference evidence="1 2" key="1">
    <citation type="submission" date="2014-04" db="EMBL/GenBank/DDBJ databases">
        <authorList>
            <consortium name="DOE Joint Genome Institute"/>
            <person name="Kuo A."/>
            <person name="Kohler A."/>
            <person name="Jargeat P."/>
            <person name="Nagy L.G."/>
            <person name="Floudas D."/>
            <person name="Copeland A."/>
            <person name="Barry K.W."/>
            <person name="Cichocki N."/>
            <person name="Veneault-Fourrey C."/>
            <person name="LaButti K."/>
            <person name="Lindquist E.A."/>
            <person name="Lipzen A."/>
            <person name="Lundell T."/>
            <person name="Morin E."/>
            <person name="Murat C."/>
            <person name="Sun H."/>
            <person name="Tunlid A."/>
            <person name="Henrissat B."/>
            <person name="Grigoriev I.V."/>
            <person name="Hibbett D.S."/>
            <person name="Martin F."/>
            <person name="Nordberg H.P."/>
            <person name="Cantor M.N."/>
            <person name="Hua S.X."/>
        </authorList>
    </citation>
    <scope>NUCLEOTIDE SEQUENCE [LARGE SCALE GENOMIC DNA]</scope>
    <source>
        <strain evidence="1 2">Ve08.2h10</strain>
    </source>
</reference>
<accession>A0A0D0BXV0</accession>